<proteinExistence type="predicted"/>
<dbReference type="PROSITE" id="PS50157">
    <property type="entry name" value="ZINC_FINGER_C2H2_2"/>
    <property type="match status" value="4"/>
</dbReference>
<feature type="compositionally biased region" description="Polar residues" evidence="8">
    <location>
        <begin position="245"/>
        <end position="258"/>
    </location>
</feature>
<dbReference type="InterPro" id="IPR050331">
    <property type="entry name" value="Zinc_finger"/>
</dbReference>
<evidence type="ECO:0000259" key="9">
    <source>
        <dbReference type="PROSITE" id="PS50157"/>
    </source>
</evidence>
<evidence type="ECO:0000256" key="7">
    <source>
        <dbReference type="PROSITE-ProRule" id="PRU00042"/>
    </source>
</evidence>
<dbReference type="SUPFAM" id="SSF57667">
    <property type="entry name" value="beta-beta-alpha zinc fingers"/>
    <property type="match status" value="2"/>
</dbReference>
<dbReference type="PANTHER" id="PTHR16515:SF53">
    <property type="entry name" value="ZINC FINGER PROTEIN 683"/>
    <property type="match status" value="1"/>
</dbReference>
<feature type="domain" description="C2H2-type" evidence="9">
    <location>
        <begin position="386"/>
        <end position="413"/>
    </location>
</feature>
<reference evidence="10 11" key="1">
    <citation type="journal article" date="2012" name="Nat. Genet.">
        <title>The yak genome and adaptation to life at high altitude.</title>
        <authorList>
            <person name="Qiu Q."/>
            <person name="Zhang G."/>
            <person name="Ma T."/>
            <person name="Qian W."/>
            <person name="Wang J."/>
            <person name="Ye Z."/>
            <person name="Cao C."/>
            <person name="Hu Q."/>
            <person name="Kim J."/>
            <person name="Larkin D.M."/>
            <person name="Auvil L."/>
            <person name="Capitanu B."/>
            <person name="Ma J."/>
            <person name="Lewin H.A."/>
            <person name="Qian X."/>
            <person name="Lang Y."/>
            <person name="Zhou R."/>
            <person name="Wang L."/>
            <person name="Wang K."/>
            <person name="Xia J."/>
            <person name="Liao S."/>
            <person name="Pan S."/>
            <person name="Lu X."/>
            <person name="Hou H."/>
            <person name="Wang Y."/>
            <person name="Zang X."/>
            <person name="Yin Y."/>
            <person name="Ma H."/>
            <person name="Zhang J."/>
            <person name="Wang Z."/>
            <person name="Zhang Y."/>
            <person name="Zhang D."/>
            <person name="Yonezawa T."/>
            <person name="Hasegawa M."/>
            <person name="Zhong Y."/>
            <person name="Liu W."/>
            <person name="Zhang Y."/>
            <person name="Huang Z."/>
            <person name="Zhang S."/>
            <person name="Long R."/>
            <person name="Yang H."/>
            <person name="Wang J."/>
            <person name="Lenstra J.A."/>
            <person name="Cooper D.N."/>
            <person name="Wu Y."/>
            <person name="Wang J."/>
            <person name="Shi P."/>
            <person name="Wang J."/>
            <person name="Liu J."/>
        </authorList>
    </citation>
    <scope>NUCLEOTIDE SEQUENCE [LARGE SCALE GENOMIC DNA]</scope>
    <source>
        <strain evidence="11">yakQH1</strain>
    </source>
</reference>
<comment type="subcellular location">
    <subcellularLocation>
        <location evidence="1">Nucleus</location>
    </subcellularLocation>
</comment>
<keyword evidence="6" id="KW-0539">Nucleus</keyword>
<dbReference type="Proteomes" id="UP000011080">
    <property type="component" value="Unassembled WGS sequence"/>
</dbReference>
<feature type="domain" description="C2H2-type" evidence="9">
    <location>
        <begin position="414"/>
        <end position="437"/>
    </location>
</feature>
<evidence type="ECO:0000256" key="6">
    <source>
        <dbReference type="ARBA" id="ARBA00023242"/>
    </source>
</evidence>
<dbReference type="PROSITE" id="PS00028">
    <property type="entry name" value="ZINC_FINGER_C2H2_1"/>
    <property type="match status" value="3"/>
</dbReference>
<dbReference type="FunFam" id="3.30.160.60:FF:001272">
    <property type="entry name" value="Zinc finger protein 683"/>
    <property type="match status" value="1"/>
</dbReference>
<evidence type="ECO:0000256" key="4">
    <source>
        <dbReference type="ARBA" id="ARBA00022771"/>
    </source>
</evidence>
<protein>
    <submittedName>
        <fullName evidence="10">Zinc finger protein 683</fullName>
    </submittedName>
</protein>
<dbReference type="InterPro" id="IPR013087">
    <property type="entry name" value="Znf_C2H2_type"/>
</dbReference>
<evidence type="ECO:0000256" key="2">
    <source>
        <dbReference type="ARBA" id="ARBA00022723"/>
    </source>
</evidence>
<dbReference type="FunFam" id="3.30.160.60:FF:001498">
    <property type="entry name" value="Zinc finger protein 404"/>
    <property type="match status" value="1"/>
</dbReference>
<evidence type="ECO:0000256" key="5">
    <source>
        <dbReference type="ARBA" id="ARBA00022833"/>
    </source>
</evidence>
<dbReference type="GO" id="GO:0003700">
    <property type="term" value="F:DNA-binding transcription factor activity"/>
    <property type="evidence" value="ECO:0007669"/>
    <property type="project" value="TreeGrafter"/>
</dbReference>
<dbReference type="AlphaFoldDB" id="L8IIZ8"/>
<dbReference type="InterPro" id="IPR036236">
    <property type="entry name" value="Znf_C2H2_sf"/>
</dbReference>
<name>L8IIZ8_9CETA</name>
<sequence>KPPGSTGDSLSPNLDSQLCQDGQVFPAFKPHPDTLDSHGQSWASWLCPWPLAPAKSALLACPQGLDLYLCALQSATLATAPRGLREDALSARHLPPRLPAGFFSDEKLPAKCPLSRDKMGSQTERAGEGAPCPSFSPSNSSSPNSWQNKKSPLAFCSCPPTPPNSKELSSHFCPFYPAYPFFLPAPYLVTYGSLPSVPCAPRFKLPQDTPYATKAVPSLLINVNESEHPSTSGETLHSYPGACQDSGQTQPSQSQNPGPSAARTYSMGPERAGRAAAGKRAPLGSQAGSAALPYPLKKENGKILYECNVCSKSFRQLSNLKVHLRVHSGERPFQCALCQKSFTQLAHLQKHHLVHTGERPHDLPGSNVPDTVVPGRNHGGKLPGLHHREMCHKRFSSSSNLKTHLRLHSGARPFQCSVCPSRFTQLVHLKLHLRLHAPRPCGLAHTHLPLASLTYLARWHQGALDILAAPSERQMDRDMDKVKVSSASQGKVYLPDFTSHSTWQVMGHSQEE</sequence>
<feature type="non-terminal residue" evidence="10">
    <location>
        <position position="512"/>
    </location>
</feature>
<evidence type="ECO:0000256" key="8">
    <source>
        <dbReference type="SAM" id="MobiDB-lite"/>
    </source>
</evidence>
<dbReference type="GO" id="GO:0005737">
    <property type="term" value="C:cytoplasm"/>
    <property type="evidence" value="ECO:0007669"/>
    <property type="project" value="TreeGrafter"/>
</dbReference>
<dbReference type="Pfam" id="PF00096">
    <property type="entry name" value="zf-C2H2"/>
    <property type="match status" value="4"/>
</dbReference>
<dbReference type="Gene3D" id="3.30.160.60">
    <property type="entry name" value="Classic Zinc Finger"/>
    <property type="match status" value="4"/>
</dbReference>
<keyword evidence="4 7" id="KW-0863">Zinc-finger</keyword>
<feature type="compositionally biased region" description="Low complexity" evidence="8">
    <location>
        <begin position="131"/>
        <end position="146"/>
    </location>
</feature>
<accession>L8IIZ8</accession>
<dbReference type="GO" id="GO:0008270">
    <property type="term" value="F:zinc ion binding"/>
    <property type="evidence" value="ECO:0007669"/>
    <property type="project" value="UniProtKB-KW"/>
</dbReference>
<keyword evidence="5" id="KW-0862">Zinc</keyword>
<dbReference type="FunFam" id="3.30.160.60:FF:000446">
    <property type="entry name" value="Zinc finger protein"/>
    <property type="match status" value="1"/>
</dbReference>
<keyword evidence="3" id="KW-0677">Repeat</keyword>
<dbReference type="GO" id="GO:0000978">
    <property type="term" value="F:RNA polymerase II cis-regulatory region sequence-specific DNA binding"/>
    <property type="evidence" value="ECO:0007669"/>
    <property type="project" value="TreeGrafter"/>
</dbReference>
<dbReference type="GO" id="GO:0006357">
    <property type="term" value="P:regulation of transcription by RNA polymerase II"/>
    <property type="evidence" value="ECO:0007669"/>
    <property type="project" value="TreeGrafter"/>
</dbReference>
<feature type="region of interest" description="Disordered" evidence="8">
    <location>
        <begin position="114"/>
        <end position="146"/>
    </location>
</feature>
<keyword evidence="2" id="KW-0479">Metal-binding</keyword>
<evidence type="ECO:0000256" key="3">
    <source>
        <dbReference type="ARBA" id="ARBA00022737"/>
    </source>
</evidence>
<dbReference type="SMART" id="SM00355">
    <property type="entry name" value="ZnF_C2H2"/>
    <property type="match status" value="4"/>
</dbReference>
<dbReference type="GO" id="GO:0005634">
    <property type="term" value="C:nucleus"/>
    <property type="evidence" value="ECO:0007669"/>
    <property type="project" value="UniProtKB-SubCell"/>
</dbReference>
<feature type="non-terminal residue" evidence="10">
    <location>
        <position position="1"/>
    </location>
</feature>
<feature type="domain" description="C2H2-type" evidence="9">
    <location>
        <begin position="305"/>
        <end position="332"/>
    </location>
</feature>
<dbReference type="GO" id="GO:0045165">
    <property type="term" value="P:cell fate commitment"/>
    <property type="evidence" value="ECO:0007669"/>
    <property type="project" value="TreeGrafter"/>
</dbReference>
<feature type="compositionally biased region" description="Polar residues" evidence="8">
    <location>
        <begin position="225"/>
        <end position="235"/>
    </location>
</feature>
<evidence type="ECO:0000313" key="10">
    <source>
        <dbReference type="EMBL" id="ELR56276.1"/>
    </source>
</evidence>
<organism evidence="10 11">
    <name type="scientific">Bos mutus</name>
    <name type="common">wild yak</name>
    <dbReference type="NCBI Taxonomy" id="72004"/>
    <lineage>
        <taxon>Eukaryota</taxon>
        <taxon>Metazoa</taxon>
        <taxon>Chordata</taxon>
        <taxon>Craniata</taxon>
        <taxon>Vertebrata</taxon>
        <taxon>Euteleostomi</taxon>
        <taxon>Mammalia</taxon>
        <taxon>Eutheria</taxon>
        <taxon>Laurasiatheria</taxon>
        <taxon>Artiodactyla</taxon>
        <taxon>Ruminantia</taxon>
        <taxon>Pecora</taxon>
        <taxon>Bovidae</taxon>
        <taxon>Bovinae</taxon>
        <taxon>Bos</taxon>
    </lineage>
</organism>
<dbReference type="STRING" id="72004.ENSBMUP00000021814"/>
<dbReference type="PANTHER" id="PTHR16515">
    <property type="entry name" value="PR DOMAIN ZINC FINGER PROTEIN"/>
    <property type="match status" value="1"/>
</dbReference>
<gene>
    <name evidence="10" type="ORF">M91_13407</name>
</gene>
<evidence type="ECO:0000313" key="11">
    <source>
        <dbReference type="Proteomes" id="UP000011080"/>
    </source>
</evidence>
<feature type="domain" description="C2H2-type" evidence="9">
    <location>
        <begin position="333"/>
        <end position="360"/>
    </location>
</feature>
<evidence type="ECO:0000256" key="1">
    <source>
        <dbReference type="ARBA" id="ARBA00004123"/>
    </source>
</evidence>
<feature type="region of interest" description="Disordered" evidence="8">
    <location>
        <begin position="225"/>
        <end position="292"/>
    </location>
</feature>
<dbReference type="EMBL" id="JH881135">
    <property type="protein sequence ID" value="ELR56276.1"/>
    <property type="molecule type" value="Genomic_DNA"/>
</dbReference>